<name>A0A0G2ATA8_9BACT</name>
<proteinExistence type="predicted"/>
<reference evidence="3 4" key="1">
    <citation type="journal article" date="2015" name="Nature">
        <title>rRNA introns, odd ribosomes, and small enigmatic genomes across a large radiation of phyla.</title>
        <authorList>
            <person name="Brown C.T."/>
            <person name="Hug L.A."/>
            <person name="Thomas B.C."/>
            <person name="Sharon I."/>
            <person name="Castelle C.J."/>
            <person name="Singh A."/>
            <person name="Wilkins M.J."/>
            <person name="Williams K.H."/>
            <person name="Banfield J.F."/>
        </authorList>
    </citation>
    <scope>NUCLEOTIDE SEQUENCE [LARGE SCALE GENOMIC DNA]</scope>
</reference>
<dbReference type="Gene3D" id="3.30.1380.10">
    <property type="match status" value="2"/>
</dbReference>
<accession>A0A0G2ATA8</accession>
<dbReference type="InterPro" id="IPR009045">
    <property type="entry name" value="Zn_M74/Hedgehog-like"/>
</dbReference>
<dbReference type="SUPFAM" id="SSF55166">
    <property type="entry name" value="Hedgehog/DD-peptidase"/>
    <property type="match status" value="1"/>
</dbReference>
<sequence>MERAARLPSRRLISRTRVTLGIHKGYPWNPLESTDGSGALRYNGGMRDDVGSSALVIVLAFALVALGLVGGAGAWYGYERIVALSERVATLEAEVATTTDRLARGLEETTSTLSSALEEEQQKSQMLQSQFGTISDTVDVLDKLRTLDGQLLKKYSKVYFLNENYMPSQLSTIPREYAYDESRDYTIASPVLTQLSSMLRAAKRDGIEIYVNSAYRSGLNGGLTGFDSTPAYDWLQKNAYRYGFILSYPPSNEHYVFEPWHWRFVGEDLADHLHDENLTFYEIDQREIDTYLANIYD</sequence>
<evidence type="ECO:0000259" key="2">
    <source>
        <dbReference type="Pfam" id="PF02557"/>
    </source>
</evidence>
<dbReference type="PANTHER" id="PTHR34385:SF1">
    <property type="entry name" value="PEPTIDOGLYCAN L-ALANYL-D-GLUTAMATE ENDOPEPTIDASE CWLK"/>
    <property type="match status" value="1"/>
</dbReference>
<organism evidence="3 4">
    <name type="scientific">Candidatus Giovannonibacteria bacterium GW2011_GWA2_53_7</name>
    <dbReference type="NCBI Taxonomy" id="1618650"/>
    <lineage>
        <taxon>Bacteria</taxon>
        <taxon>Candidatus Giovannoniibacteriota</taxon>
    </lineage>
</organism>
<comment type="caution">
    <text evidence="3">The sequence shown here is derived from an EMBL/GenBank/DDBJ whole genome shotgun (WGS) entry which is preliminary data.</text>
</comment>
<dbReference type="InterPro" id="IPR052179">
    <property type="entry name" value="DD-CPase-like"/>
</dbReference>
<protein>
    <recommendedName>
        <fullName evidence="2">D-alanyl-D-alanine carboxypeptidase-like core domain-containing protein</fullName>
    </recommendedName>
</protein>
<dbReference type="EMBL" id="LCRM01000034">
    <property type="protein sequence ID" value="KKW36064.1"/>
    <property type="molecule type" value="Genomic_DNA"/>
</dbReference>
<dbReference type="PANTHER" id="PTHR34385">
    <property type="entry name" value="D-ALANYL-D-ALANINE CARBOXYPEPTIDASE"/>
    <property type="match status" value="1"/>
</dbReference>
<dbReference type="Pfam" id="PF02557">
    <property type="entry name" value="VanY"/>
    <property type="match status" value="1"/>
</dbReference>
<evidence type="ECO:0000256" key="1">
    <source>
        <dbReference type="SAM" id="Phobius"/>
    </source>
</evidence>
<keyword evidence="1" id="KW-0472">Membrane</keyword>
<evidence type="ECO:0000313" key="3">
    <source>
        <dbReference type="EMBL" id="KKW36064.1"/>
    </source>
</evidence>
<keyword evidence="1" id="KW-0812">Transmembrane</keyword>
<evidence type="ECO:0000313" key="4">
    <source>
        <dbReference type="Proteomes" id="UP000034290"/>
    </source>
</evidence>
<dbReference type="GO" id="GO:0006508">
    <property type="term" value="P:proteolysis"/>
    <property type="evidence" value="ECO:0007669"/>
    <property type="project" value="InterPro"/>
</dbReference>
<gene>
    <name evidence="3" type="ORF">UY81_C0034G0009</name>
</gene>
<dbReference type="AlphaFoldDB" id="A0A0G2ATA8"/>
<dbReference type="Proteomes" id="UP000034290">
    <property type="component" value="Unassembled WGS sequence"/>
</dbReference>
<keyword evidence="1" id="KW-1133">Transmembrane helix</keyword>
<feature type="transmembrane region" description="Helical" evidence="1">
    <location>
        <begin position="54"/>
        <end position="78"/>
    </location>
</feature>
<dbReference type="InterPro" id="IPR003709">
    <property type="entry name" value="VanY-like_core_dom"/>
</dbReference>
<feature type="domain" description="D-alanyl-D-alanine carboxypeptidase-like core" evidence="2">
    <location>
        <begin position="225"/>
        <end position="266"/>
    </location>
</feature>
<dbReference type="GO" id="GO:0008233">
    <property type="term" value="F:peptidase activity"/>
    <property type="evidence" value="ECO:0007669"/>
    <property type="project" value="InterPro"/>
</dbReference>